<evidence type="ECO:0000256" key="1">
    <source>
        <dbReference type="ARBA" id="ARBA00004651"/>
    </source>
</evidence>
<dbReference type="Pfam" id="PF03706">
    <property type="entry name" value="LPG_synthase_TM"/>
    <property type="match status" value="1"/>
</dbReference>
<evidence type="ECO:0000256" key="3">
    <source>
        <dbReference type="ARBA" id="ARBA00022692"/>
    </source>
</evidence>
<organism evidence="8 9">
    <name type="scientific">Lyngbya aestuarii BL J</name>
    <dbReference type="NCBI Taxonomy" id="1348334"/>
    <lineage>
        <taxon>Bacteria</taxon>
        <taxon>Bacillati</taxon>
        <taxon>Cyanobacteriota</taxon>
        <taxon>Cyanophyceae</taxon>
        <taxon>Oscillatoriophycideae</taxon>
        <taxon>Oscillatoriales</taxon>
        <taxon>Microcoleaceae</taxon>
        <taxon>Lyngbya</taxon>
    </lineage>
</organism>
<dbReference type="EMBL" id="AUZM01000044">
    <property type="protein sequence ID" value="ERT05995.1"/>
    <property type="molecule type" value="Genomic_DNA"/>
</dbReference>
<keyword evidence="3 6" id="KW-0812">Transmembrane</keyword>
<dbReference type="PANTHER" id="PTHR40277">
    <property type="entry name" value="BLL5419 PROTEIN"/>
    <property type="match status" value="1"/>
</dbReference>
<evidence type="ECO:0000313" key="7">
    <source>
        <dbReference type="EMBL" id="ERT03837.1"/>
    </source>
</evidence>
<gene>
    <name evidence="8" type="ORF">M595_4025</name>
    <name evidence="7" type="ORF">M595_6224</name>
</gene>
<keyword evidence="2" id="KW-1003">Cell membrane</keyword>
<sequence>MIKRLISIVISLGILIILYSQIDRVGLVEIFQNCDRQWMVISLGMVIPITMITAWRLQQLMPQGTSLRFTEANRLILAASVLNMILPSKMGDIVKAYFMQQRGHLKGSLSLSLVVFEKTCDLLSLLLWCVLGLIVYPEKDLLFWTMTIGVSLGLIAGVLLLGYRQLADSFFLFCRKMASKKMGEKLKSLQISWGEMHDYFWSDKGQLLKISATSIFIWFLHLLQIWFFILALNAWTPFWVNLALSPLAILAGLLPLTFAGVGTRDTALVLLYQPYFDATTAAALGLLCTSRYFLPALGGLPFLGQYLTLARQGSKSNFFRH</sequence>
<comment type="subcellular location">
    <subcellularLocation>
        <location evidence="1">Cell membrane</location>
        <topology evidence="1">Multi-pass membrane protein</topology>
    </subcellularLocation>
</comment>
<feature type="transmembrane region" description="Helical" evidence="6">
    <location>
        <begin position="6"/>
        <end position="26"/>
    </location>
</feature>
<feature type="transmembrane region" description="Helical" evidence="6">
    <location>
        <begin position="238"/>
        <end position="263"/>
    </location>
</feature>
<dbReference type="Proteomes" id="UP000017127">
    <property type="component" value="Unassembled WGS sequence"/>
</dbReference>
<dbReference type="InterPro" id="IPR022791">
    <property type="entry name" value="L-PG_synthase/AglD"/>
</dbReference>
<feature type="transmembrane region" description="Helical" evidence="6">
    <location>
        <begin position="142"/>
        <end position="163"/>
    </location>
</feature>
<comment type="caution">
    <text evidence="8">The sequence shown here is derived from an EMBL/GenBank/DDBJ whole genome shotgun (WGS) entry which is preliminary data.</text>
</comment>
<dbReference type="AlphaFoldDB" id="U7QG04"/>
<keyword evidence="4 6" id="KW-1133">Transmembrane helix</keyword>
<dbReference type="GO" id="GO:0005886">
    <property type="term" value="C:plasma membrane"/>
    <property type="evidence" value="ECO:0007669"/>
    <property type="project" value="UniProtKB-SubCell"/>
</dbReference>
<evidence type="ECO:0000313" key="8">
    <source>
        <dbReference type="EMBL" id="ERT05995.1"/>
    </source>
</evidence>
<evidence type="ECO:0000313" key="9">
    <source>
        <dbReference type="Proteomes" id="UP000017127"/>
    </source>
</evidence>
<feature type="transmembrane region" description="Helical" evidence="6">
    <location>
        <begin position="75"/>
        <end position="98"/>
    </location>
</feature>
<proteinExistence type="predicted"/>
<feature type="transmembrane region" description="Helical" evidence="6">
    <location>
        <begin position="119"/>
        <end position="136"/>
    </location>
</feature>
<reference evidence="8 9" key="1">
    <citation type="journal article" date="2013" name="Front. Microbiol.">
        <title>Comparative genomic analyses of the cyanobacterium, Lyngbya aestuarii BL J, a powerful hydrogen producer.</title>
        <authorList>
            <person name="Kothari A."/>
            <person name="Vaughn M."/>
            <person name="Garcia-Pichel F."/>
        </authorList>
    </citation>
    <scope>NUCLEOTIDE SEQUENCE [LARGE SCALE GENOMIC DNA]</scope>
    <source>
        <strain evidence="8 9">BL J</strain>
    </source>
</reference>
<keyword evidence="9" id="KW-1185">Reference proteome</keyword>
<name>U7QG04_9CYAN</name>
<feature type="transmembrane region" description="Helical" evidence="6">
    <location>
        <begin position="210"/>
        <end position="232"/>
    </location>
</feature>
<evidence type="ECO:0000256" key="6">
    <source>
        <dbReference type="SAM" id="Phobius"/>
    </source>
</evidence>
<evidence type="ECO:0000256" key="2">
    <source>
        <dbReference type="ARBA" id="ARBA00022475"/>
    </source>
</evidence>
<evidence type="ECO:0000256" key="5">
    <source>
        <dbReference type="ARBA" id="ARBA00023136"/>
    </source>
</evidence>
<keyword evidence="5 6" id="KW-0472">Membrane</keyword>
<feature type="transmembrane region" description="Helical" evidence="6">
    <location>
        <begin position="38"/>
        <end position="55"/>
    </location>
</feature>
<accession>U7QG04</accession>
<evidence type="ECO:0000256" key="4">
    <source>
        <dbReference type="ARBA" id="ARBA00022989"/>
    </source>
</evidence>
<protein>
    <submittedName>
        <fullName evidence="8">TIGR00374 family protein</fullName>
    </submittedName>
</protein>
<dbReference type="PANTHER" id="PTHR40277:SF1">
    <property type="entry name" value="BLL5419 PROTEIN"/>
    <property type="match status" value="1"/>
</dbReference>
<dbReference type="EMBL" id="AUZM01000187">
    <property type="protein sequence ID" value="ERT03837.1"/>
    <property type="molecule type" value="Genomic_DNA"/>
</dbReference>
<dbReference type="NCBIfam" id="TIGR00374">
    <property type="entry name" value="flippase-like domain"/>
    <property type="match status" value="1"/>
</dbReference>
<dbReference type="PATRIC" id="fig|1348334.3.peg.3892"/>
<feature type="transmembrane region" description="Helical" evidence="6">
    <location>
        <begin position="275"/>
        <end position="294"/>
    </location>
</feature>